<proteinExistence type="predicted"/>
<dbReference type="Proteomes" id="UP001320715">
    <property type="component" value="Unassembled WGS sequence"/>
</dbReference>
<organism evidence="2 3">
    <name type="scientific">Hoeflea alexandrii</name>
    <dbReference type="NCBI Taxonomy" id="288436"/>
    <lineage>
        <taxon>Bacteria</taxon>
        <taxon>Pseudomonadati</taxon>
        <taxon>Pseudomonadota</taxon>
        <taxon>Alphaproteobacteria</taxon>
        <taxon>Hyphomicrobiales</taxon>
        <taxon>Rhizobiaceae</taxon>
        <taxon>Hoeflea</taxon>
    </lineage>
</organism>
<keyword evidence="3" id="KW-1185">Reference proteome</keyword>
<name>A0ABT1CPC9_9HYPH</name>
<evidence type="ECO:0000313" key="2">
    <source>
        <dbReference type="EMBL" id="MCO6408054.1"/>
    </source>
</evidence>
<reference evidence="2 3" key="1">
    <citation type="submission" date="2020-01" db="EMBL/GenBank/DDBJ databases">
        <title>Genomes of bacteria type strains.</title>
        <authorList>
            <person name="Chen J."/>
            <person name="Zhu S."/>
            <person name="Yang J."/>
        </authorList>
    </citation>
    <scope>NUCLEOTIDE SEQUENCE [LARGE SCALE GENOMIC DNA]</scope>
    <source>
        <strain evidence="2 3">DSM 16655</strain>
    </source>
</reference>
<dbReference type="EMBL" id="JAAAML010000001">
    <property type="protein sequence ID" value="MCO6408054.1"/>
    <property type="molecule type" value="Genomic_DNA"/>
</dbReference>
<gene>
    <name evidence="2" type="ORF">GTW23_07685</name>
</gene>
<protein>
    <recommendedName>
        <fullName evidence="4">Avidin</fullName>
    </recommendedName>
</protein>
<comment type="caution">
    <text evidence="2">The sequence shown here is derived from an EMBL/GenBank/DDBJ whole genome shotgun (WGS) entry which is preliminary data.</text>
</comment>
<sequence>MNLRAAIVCAAICAASGAWAQSGSEGVFTIHNDTESNVLTGFYTNDGSGWSSNWLSEDLDPGTAASAEFTAETGSCEQTFQAGWLGDDGSEVMDEPHSIDICEASNVYLGDNEISFD</sequence>
<evidence type="ECO:0008006" key="4">
    <source>
        <dbReference type="Google" id="ProtNLM"/>
    </source>
</evidence>
<evidence type="ECO:0000313" key="3">
    <source>
        <dbReference type="Proteomes" id="UP001320715"/>
    </source>
</evidence>
<accession>A0ABT1CPC9</accession>
<feature type="chain" id="PRO_5047450493" description="Avidin" evidence="1">
    <location>
        <begin position="21"/>
        <end position="117"/>
    </location>
</feature>
<evidence type="ECO:0000256" key="1">
    <source>
        <dbReference type="SAM" id="SignalP"/>
    </source>
</evidence>
<feature type="signal peptide" evidence="1">
    <location>
        <begin position="1"/>
        <end position="20"/>
    </location>
</feature>
<keyword evidence="1" id="KW-0732">Signal</keyword>